<accession>A0A2K3Q8S5</accession>
<dbReference type="STRING" id="45235.A0A2K3Q8S5"/>
<dbReference type="EMBL" id="NRSZ01001002">
    <property type="protein sequence ID" value="PNY23955.1"/>
    <property type="molecule type" value="Genomic_DNA"/>
</dbReference>
<organism evidence="2 3">
    <name type="scientific">Tolypocladium capitatum</name>
    <dbReference type="NCBI Taxonomy" id="45235"/>
    <lineage>
        <taxon>Eukaryota</taxon>
        <taxon>Fungi</taxon>
        <taxon>Dikarya</taxon>
        <taxon>Ascomycota</taxon>
        <taxon>Pezizomycotina</taxon>
        <taxon>Sordariomycetes</taxon>
        <taxon>Hypocreomycetidae</taxon>
        <taxon>Hypocreales</taxon>
        <taxon>Ophiocordycipitaceae</taxon>
        <taxon>Tolypocladium</taxon>
    </lineage>
</organism>
<evidence type="ECO:0000313" key="2">
    <source>
        <dbReference type="EMBL" id="PNY23955.1"/>
    </source>
</evidence>
<dbReference type="PANTHER" id="PTHR21310:SF15">
    <property type="entry name" value="AMINOGLYCOSIDE PHOSPHOTRANSFERASE DOMAIN-CONTAINING PROTEIN"/>
    <property type="match status" value="1"/>
</dbReference>
<evidence type="ECO:0000256" key="1">
    <source>
        <dbReference type="SAM" id="MobiDB-lite"/>
    </source>
</evidence>
<dbReference type="Proteomes" id="UP000236621">
    <property type="component" value="Unassembled WGS sequence"/>
</dbReference>
<dbReference type="PANTHER" id="PTHR21310">
    <property type="entry name" value="AMINOGLYCOSIDE PHOSPHOTRANSFERASE-RELATED-RELATED"/>
    <property type="match status" value="1"/>
</dbReference>
<dbReference type="SUPFAM" id="SSF56112">
    <property type="entry name" value="Protein kinase-like (PK-like)"/>
    <property type="match status" value="1"/>
</dbReference>
<dbReference type="Gene3D" id="3.30.200.20">
    <property type="entry name" value="Phosphorylase Kinase, domain 1"/>
    <property type="match status" value="1"/>
</dbReference>
<reference evidence="2 3" key="1">
    <citation type="submission" date="2017-08" db="EMBL/GenBank/DDBJ databases">
        <title>Harnessing the power of phylogenomics to disentangle the directionality and signatures of interkingdom host jumping in the parasitic fungal genus Tolypocladium.</title>
        <authorList>
            <person name="Quandt C.A."/>
            <person name="Patterson W."/>
            <person name="Spatafora J.W."/>
        </authorList>
    </citation>
    <scope>NUCLEOTIDE SEQUENCE [LARGE SCALE GENOMIC DNA]</scope>
    <source>
        <strain evidence="2 3">CBS 113982</strain>
    </source>
</reference>
<evidence type="ECO:0000313" key="3">
    <source>
        <dbReference type="Proteomes" id="UP000236621"/>
    </source>
</evidence>
<dbReference type="InterPro" id="IPR051678">
    <property type="entry name" value="AGP_Transferase"/>
</dbReference>
<dbReference type="AlphaFoldDB" id="A0A2K3Q8S5"/>
<protein>
    <recommendedName>
        <fullName evidence="4">Aminoglycoside phosphotransferase domain-containing protein</fullName>
    </recommendedName>
</protein>
<dbReference type="OrthoDB" id="10003767at2759"/>
<proteinExistence type="predicted"/>
<gene>
    <name evidence="2" type="ORF">TCAP_06102</name>
</gene>
<name>A0A2K3Q8S5_9HYPO</name>
<dbReference type="InterPro" id="IPR011009">
    <property type="entry name" value="Kinase-like_dom_sf"/>
</dbReference>
<evidence type="ECO:0008006" key="4">
    <source>
        <dbReference type="Google" id="ProtNLM"/>
    </source>
</evidence>
<comment type="caution">
    <text evidence="2">The sequence shown here is derived from an EMBL/GenBank/DDBJ whole genome shotgun (WGS) entry which is preliminary data.</text>
</comment>
<keyword evidence="3" id="KW-1185">Reference proteome</keyword>
<sequence length="255" mass="28759">MSAQYSAIDPISLLNWTMTEIAEAIPLPVNWEALQQYALRLRQSQWQGRTSPSFSTCVLLPQYTMGGLHLVRLIEFDDGKRWVVRIQLHGGTHQSSQRLIHEVHTLSFVCEKTHFPAPRVFGFKSTTSNPVGVPFFLMEFIPGNTAMDAFGGYDVHHGEIPAEYKSFLIQQTAKIQTDMASIRFPKIGRVIRRSDGSHAVGPFPDLGGPFSTAAEYFKAWAPYAKFPMSESQQHRRLPKGPGNEIRSSIRDFPRP</sequence>
<feature type="region of interest" description="Disordered" evidence="1">
    <location>
        <begin position="229"/>
        <end position="255"/>
    </location>
</feature>